<evidence type="ECO:0000256" key="2">
    <source>
        <dbReference type="ARBA" id="ARBA00023002"/>
    </source>
</evidence>
<name>F3L3Q1_9GAMM</name>
<dbReference type="NCBIfam" id="NF005559">
    <property type="entry name" value="PRK07231.1"/>
    <property type="match status" value="1"/>
</dbReference>
<dbReference type="SUPFAM" id="SSF51735">
    <property type="entry name" value="NAD(P)-binding Rossmann-fold domains"/>
    <property type="match status" value="1"/>
</dbReference>
<dbReference type="PRINTS" id="PR00081">
    <property type="entry name" value="GDHRDH"/>
</dbReference>
<dbReference type="EMBL" id="AEIG01000066">
    <property type="protein sequence ID" value="EGG29024.1"/>
    <property type="molecule type" value="Genomic_DNA"/>
</dbReference>
<dbReference type="eggNOG" id="COG1028">
    <property type="taxonomic scope" value="Bacteria"/>
</dbReference>
<dbReference type="InterPro" id="IPR020904">
    <property type="entry name" value="Sc_DH/Rdtase_CS"/>
</dbReference>
<dbReference type="InterPro" id="IPR002347">
    <property type="entry name" value="SDR_fam"/>
</dbReference>
<accession>F3L3Q1</accession>
<dbReference type="Gene3D" id="3.40.50.720">
    <property type="entry name" value="NAD(P)-binding Rossmann-like Domain"/>
    <property type="match status" value="1"/>
</dbReference>
<dbReference type="PRINTS" id="PR00080">
    <property type="entry name" value="SDRFAMILY"/>
</dbReference>
<comment type="similarity">
    <text evidence="1">Belongs to the short-chain dehydrogenases/reductases (SDR) family.</text>
</comment>
<dbReference type="FunFam" id="3.40.50.720:FF:000084">
    <property type="entry name" value="Short-chain dehydrogenase reductase"/>
    <property type="match status" value="1"/>
</dbReference>
<dbReference type="GO" id="GO:0016616">
    <property type="term" value="F:oxidoreductase activity, acting on the CH-OH group of donors, NAD or NADP as acceptor"/>
    <property type="evidence" value="ECO:0007669"/>
    <property type="project" value="TreeGrafter"/>
</dbReference>
<evidence type="ECO:0000313" key="4">
    <source>
        <dbReference type="Proteomes" id="UP000005615"/>
    </source>
</evidence>
<reference evidence="3 4" key="1">
    <citation type="journal article" date="2011" name="J. Bacteriol.">
        <title>Genome sequence of strain IMCC3088, a proteorhodopsin-containing marine bacterium belonging to the OM60/NOR5 clade.</title>
        <authorList>
            <person name="Jang Y."/>
            <person name="Oh H.M."/>
            <person name="Kang I."/>
            <person name="Lee K."/>
            <person name="Yang S.J."/>
            <person name="Cho J.C."/>
        </authorList>
    </citation>
    <scope>NUCLEOTIDE SEQUENCE [LARGE SCALE GENOMIC DNA]</scope>
    <source>
        <strain evidence="3 4">IMCC3088</strain>
    </source>
</reference>
<proteinExistence type="inferred from homology"/>
<protein>
    <submittedName>
        <fullName evidence="3">3-oxoacyl-[acyl-carrier protein] reductase</fullName>
    </submittedName>
</protein>
<evidence type="ECO:0000256" key="1">
    <source>
        <dbReference type="ARBA" id="ARBA00006484"/>
    </source>
</evidence>
<dbReference type="PANTHER" id="PTHR42760">
    <property type="entry name" value="SHORT-CHAIN DEHYDROGENASES/REDUCTASES FAMILY MEMBER"/>
    <property type="match status" value="1"/>
</dbReference>
<dbReference type="OrthoDB" id="9814396at2"/>
<dbReference type="PANTHER" id="PTHR42760:SF133">
    <property type="entry name" value="3-OXOACYL-[ACYL-CARRIER-PROTEIN] REDUCTASE"/>
    <property type="match status" value="1"/>
</dbReference>
<dbReference type="STRING" id="2518989.IMCC3088_2243"/>
<gene>
    <name evidence="3" type="ORF">IMCC3088_2243</name>
</gene>
<dbReference type="RefSeq" id="WP_009576431.1">
    <property type="nucleotide sequence ID" value="NZ_AEIG01000066.1"/>
</dbReference>
<keyword evidence="4" id="KW-1185">Reference proteome</keyword>
<dbReference type="Pfam" id="PF13561">
    <property type="entry name" value="adh_short_C2"/>
    <property type="match status" value="1"/>
</dbReference>
<keyword evidence="2" id="KW-0560">Oxidoreductase</keyword>
<dbReference type="AlphaFoldDB" id="F3L3Q1"/>
<evidence type="ECO:0000313" key="3">
    <source>
        <dbReference type="EMBL" id="EGG29024.1"/>
    </source>
</evidence>
<dbReference type="PROSITE" id="PS00061">
    <property type="entry name" value="ADH_SHORT"/>
    <property type="match status" value="1"/>
</dbReference>
<sequence>MLLNNKVCIVTGATRGIGYTTALLFAEHGAVVFVNGRNEQKVNEVVTFIHSQGGKAEPFICDVSDPESVKLAFREFLKKSKKLDVLVNNAGILDDALIGMVSKKQIFDTFSINSFSIIFMCQYASRIMSKNNSGSIINLSSIIGTNGNAGQSVYGGSKAAVIGITKSLAKELAEKNIRVNAIAPGFIDSDMSRSISDKMFQDRVNSVAMGRIGQQEEVGSLAVFLGSDMSSYVTGQIIGVDGGMLI</sequence>
<dbReference type="InterPro" id="IPR036291">
    <property type="entry name" value="NAD(P)-bd_dom_sf"/>
</dbReference>
<comment type="caution">
    <text evidence="3">The sequence shown here is derived from an EMBL/GenBank/DDBJ whole genome shotgun (WGS) entry which is preliminary data.</text>
</comment>
<dbReference type="GO" id="GO:0006633">
    <property type="term" value="P:fatty acid biosynthetic process"/>
    <property type="evidence" value="ECO:0007669"/>
    <property type="project" value="TreeGrafter"/>
</dbReference>
<dbReference type="Proteomes" id="UP000005615">
    <property type="component" value="Unassembled WGS sequence"/>
</dbReference>
<dbReference type="GO" id="GO:0048038">
    <property type="term" value="F:quinone binding"/>
    <property type="evidence" value="ECO:0007669"/>
    <property type="project" value="TreeGrafter"/>
</dbReference>
<organism evidence="3 4">
    <name type="scientific">Aequoribacter fuscus</name>
    <dbReference type="NCBI Taxonomy" id="2518989"/>
    <lineage>
        <taxon>Bacteria</taxon>
        <taxon>Pseudomonadati</taxon>
        <taxon>Pseudomonadota</taxon>
        <taxon>Gammaproteobacteria</taxon>
        <taxon>Cellvibrionales</taxon>
        <taxon>Halieaceae</taxon>
        <taxon>Aequoribacter</taxon>
    </lineage>
</organism>